<accession>A0A840NVI3</accession>
<dbReference type="EC" id="3.4.13.19" evidence="1"/>
<dbReference type="PANTHER" id="PTHR10443:SF12">
    <property type="entry name" value="DIPEPTIDASE"/>
    <property type="match status" value="1"/>
</dbReference>
<name>A0A840NVI3_9ACTN</name>
<dbReference type="PROSITE" id="PS51365">
    <property type="entry name" value="RENAL_DIPEPTIDASE_2"/>
    <property type="match status" value="1"/>
</dbReference>
<organism evidence="1 2">
    <name type="scientific">Thermocatellispora tengchongensis</name>
    <dbReference type="NCBI Taxonomy" id="1073253"/>
    <lineage>
        <taxon>Bacteria</taxon>
        <taxon>Bacillati</taxon>
        <taxon>Actinomycetota</taxon>
        <taxon>Actinomycetes</taxon>
        <taxon>Streptosporangiales</taxon>
        <taxon>Streptosporangiaceae</taxon>
        <taxon>Thermocatellispora</taxon>
    </lineage>
</organism>
<dbReference type="Pfam" id="PF01244">
    <property type="entry name" value="Peptidase_M19"/>
    <property type="match status" value="1"/>
</dbReference>
<dbReference type="RefSeq" id="WP_185048351.1">
    <property type="nucleotide sequence ID" value="NZ_BAABIX010000022.1"/>
</dbReference>
<keyword evidence="1" id="KW-0224">Dipeptidase</keyword>
<proteinExistence type="predicted"/>
<dbReference type="GO" id="GO:0006508">
    <property type="term" value="P:proteolysis"/>
    <property type="evidence" value="ECO:0007669"/>
    <property type="project" value="InterPro"/>
</dbReference>
<dbReference type="InterPro" id="IPR032466">
    <property type="entry name" value="Metal_Hydrolase"/>
</dbReference>
<keyword evidence="1" id="KW-0645">Protease</keyword>
<dbReference type="EMBL" id="JACHGN010000002">
    <property type="protein sequence ID" value="MBB5131538.1"/>
    <property type="molecule type" value="Genomic_DNA"/>
</dbReference>
<keyword evidence="2" id="KW-1185">Reference proteome</keyword>
<dbReference type="GO" id="GO:0070573">
    <property type="term" value="F:metallodipeptidase activity"/>
    <property type="evidence" value="ECO:0007669"/>
    <property type="project" value="InterPro"/>
</dbReference>
<sequence>MSDPAPTRESYPYLPAGPPAIELADPDARLSRLDLGLDEEQEARARELMRSSIVISLHDHPQILPKDPARTMEYVRGAREHTAYRTLRRSGLTAVFDNLLGVVGAASPSGWKWDDAITALGMRLADIAHQEGVVVARSVADILAAHRDGNLAFVMGTESATPIENELDRIDILYGLGVRQMGIAYSEANALGCGLKEERDGGLTLFGRRAVARMNAIGVAIDVSHSGDRTALDTIEASDKPVLITHAGARAVWPTPRMKPDDVLLACARSGGVLGIEAAPHTTLSREHPRHTLESVMDHFRYCVDLMGIEHVAFGPDTFFGDHVGFHHALAAGLDVSRIIRPAGLLDFPEVEFVDGAENPGEFFGNVTRWLVKHGYHDDEIEAVLGGNILRVLGEIW</sequence>
<dbReference type="InterPro" id="IPR008257">
    <property type="entry name" value="Pept_M19"/>
</dbReference>
<reference evidence="1 2" key="1">
    <citation type="submission" date="2020-08" db="EMBL/GenBank/DDBJ databases">
        <title>Genomic Encyclopedia of Type Strains, Phase IV (KMG-IV): sequencing the most valuable type-strain genomes for metagenomic binning, comparative biology and taxonomic classification.</title>
        <authorList>
            <person name="Goeker M."/>
        </authorList>
    </citation>
    <scope>NUCLEOTIDE SEQUENCE [LARGE SCALE GENOMIC DNA]</scope>
    <source>
        <strain evidence="1 2">DSM 45615</strain>
    </source>
</reference>
<evidence type="ECO:0000313" key="2">
    <source>
        <dbReference type="Proteomes" id="UP000578449"/>
    </source>
</evidence>
<dbReference type="PANTHER" id="PTHR10443">
    <property type="entry name" value="MICROSOMAL DIPEPTIDASE"/>
    <property type="match status" value="1"/>
</dbReference>
<keyword evidence="1" id="KW-0378">Hydrolase</keyword>
<dbReference type="Proteomes" id="UP000578449">
    <property type="component" value="Unassembled WGS sequence"/>
</dbReference>
<dbReference type="Gene3D" id="3.20.20.140">
    <property type="entry name" value="Metal-dependent hydrolases"/>
    <property type="match status" value="1"/>
</dbReference>
<dbReference type="SUPFAM" id="SSF51556">
    <property type="entry name" value="Metallo-dependent hydrolases"/>
    <property type="match status" value="1"/>
</dbReference>
<evidence type="ECO:0000313" key="1">
    <source>
        <dbReference type="EMBL" id="MBB5131538.1"/>
    </source>
</evidence>
<comment type="caution">
    <text evidence="1">The sequence shown here is derived from an EMBL/GenBank/DDBJ whole genome shotgun (WGS) entry which is preliminary data.</text>
</comment>
<gene>
    <name evidence="1" type="ORF">HNP84_001244</name>
</gene>
<dbReference type="AlphaFoldDB" id="A0A840NVI3"/>
<protein>
    <submittedName>
        <fullName evidence="1">Membrane dipeptidase</fullName>
        <ecNumber evidence="1">3.4.13.19</ecNumber>
    </submittedName>
</protein>